<dbReference type="Pfam" id="PF05161">
    <property type="entry name" value="MOFRL"/>
    <property type="match status" value="1"/>
</dbReference>
<dbReference type="InterPro" id="IPR037035">
    <property type="entry name" value="GK-like_C_sf"/>
</dbReference>
<gene>
    <name evidence="11" type="ORF">Cfor_10385</name>
</gene>
<organism evidence="11 12">
    <name type="scientific">Coptotermes formosanus</name>
    <name type="common">Formosan subterranean termite</name>
    <dbReference type="NCBI Taxonomy" id="36987"/>
    <lineage>
        <taxon>Eukaryota</taxon>
        <taxon>Metazoa</taxon>
        <taxon>Ecdysozoa</taxon>
        <taxon>Arthropoda</taxon>
        <taxon>Hexapoda</taxon>
        <taxon>Insecta</taxon>
        <taxon>Pterygota</taxon>
        <taxon>Neoptera</taxon>
        <taxon>Polyneoptera</taxon>
        <taxon>Dictyoptera</taxon>
        <taxon>Blattodea</taxon>
        <taxon>Blattoidea</taxon>
        <taxon>Termitoidae</taxon>
        <taxon>Rhinotermitidae</taxon>
        <taxon>Coptotermes</taxon>
    </lineage>
</organism>
<dbReference type="GO" id="GO:0005524">
    <property type="term" value="F:ATP binding"/>
    <property type="evidence" value="ECO:0007669"/>
    <property type="project" value="UniProtKB-KW"/>
</dbReference>
<evidence type="ECO:0000256" key="1">
    <source>
        <dbReference type="ARBA" id="ARBA00000694"/>
    </source>
</evidence>
<dbReference type="Gene3D" id="3.40.50.10180">
    <property type="entry name" value="Glycerate kinase, MOFRL-like N-terminal domain"/>
    <property type="match status" value="1"/>
</dbReference>
<dbReference type="EC" id="2.7.1.31" evidence="3"/>
<comment type="similarity">
    <text evidence="2">Belongs to the glycerate kinase type-2 family.</text>
</comment>
<evidence type="ECO:0000256" key="7">
    <source>
        <dbReference type="ARBA" id="ARBA00022777"/>
    </source>
</evidence>
<dbReference type="FunFam" id="3.40.50.10180:FF:000001">
    <property type="entry name" value="Glycerate kinase"/>
    <property type="match status" value="1"/>
</dbReference>
<keyword evidence="7" id="KW-0418">Kinase</keyword>
<sequence length="583" mass="63475">MYEKEAVAYFNTLCRNLPPSKTKIHRNLSHGSRSSFKAKPKDFDSESVKQVCLLNSAMAFQEVTRFDFIAHTNPLPVIQRIKVCMRSIFDKSVRAVQPDSLLTNSICVVGDTLIAGDRQYKLNRNCYLIGFGKAVLGMACEAERILGSHLCSGIISVPEGIQEAVKKNPSVQPKSDSMINIIEGAKNNLPDQSAEEAAKKIKQLIQNLGSSDLVIVLISGGGSALLPFPLPPVTLEEKCQMVKLLAAAGANIMELNCVRKRFSVLKGGGLAQVAYPAQVVSLIISDIVGDPVDLIASGPTVVNSDAPEAALNIIRKYSLLDKIPASIQAELSTTNNKKMTYEKEALHNSGTFFHVQNLLIGSNFKALMTAREAALSNNYYSVILSCGIEGLVTDVGSMYATLTSAICEDLCRKSVSNKIHEVFCCIKQQYNVCDDAEEEMLCAVKNVKNKRGICLIAGGETTVIVKGNGLGGRNQELAMVFARHMNENSKSFPFLEQFYAVFLSAGTDGIDGPTDAAGAFGYMYQFRAATEQNMKPDEYENNNDSHNFYLKLNGGKDLIVVGHTGTNVMDVHILVVERSENNS</sequence>
<evidence type="ECO:0000256" key="5">
    <source>
        <dbReference type="ARBA" id="ARBA00022679"/>
    </source>
</evidence>
<evidence type="ECO:0000259" key="9">
    <source>
        <dbReference type="Pfam" id="PF05161"/>
    </source>
</evidence>
<evidence type="ECO:0000256" key="4">
    <source>
        <dbReference type="ARBA" id="ARBA00020720"/>
    </source>
</evidence>
<protein>
    <recommendedName>
        <fullName evidence="4">Glycerate kinase</fullName>
        <ecNumber evidence="3">2.7.1.31</ecNumber>
    </recommendedName>
</protein>
<evidence type="ECO:0000313" key="12">
    <source>
        <dbReference type="Proteomes" id="UP000502823"/>
    </source>
</evidence>
<evidence type="ECO:0000256" key="8">
    <source>
        <dbReference type="ARBA" id="ARBA00022840"/>
    </source>
</evidence>
<dbReference type="EMBL" id="BLKM01005581">
    <property type="protein sequence ID" value="GFG34836.1"/>
    <property type="molecule type" value="Genomic_DNA"/>
</dbReference>
<evidence type="ECO:0000256" key="6">
    <source>
        <dbReference type="ARBA" id="ARBA00022741"/>
    </source>
</evidence>
<feature type="domain" description="MOFRL" evidence="9">
    <location>
        <begin position="453"/>
        <end position="570"/>
    </location>
</feature>
<dbReference type="Gene3D" id="3.40.1480.10">
    <property type="entry name" value="MOFRL domain"/>
    <property type="match status" value="1"/>
</dbReference>
<keyword evidence="5" id="KW-0808">Transferase</keyword>
<dbReference type="InterPro" id="IPR025286">
    <property type="entry name" value="MOFRL_assoc_dom"/>
</dbReference>
<dbReference type="SUPFAM" id="SSF82544">
    <property type="entry name" value="GckA/TtuD-like"/>
    <property type="match status" value="1"/>
</dbReference>
<dbReference type="InParanoid" id="A0A6L2PQX5"/>
<accession>A0A6L2PQX5</accession>
<evidence type="ECO:0000256" key="3">
    <source>
        <dbReference type="ARBA" id="ARBA00012101"/>
    </source>
</evidence>
<keyword evidence="8" id="KW-0067">ATP-binding</keyword>
<dbReference type="AlphaFoldDB" id="A0A6L2PQX5"/>
<feature type="domain" description="MOFRL-associated" evidence="10">
    <location>
        <begin position="85"/>
        <end position="331"/>
    </location>
</feature>
<dbReference type="PANTHER" id="PTHR12227">
    <property type="entry name" value="GLYCERATE KINASE"/>
    <property type="match status" value="1"/>
</dbReference>
<dbReference type="OrthoDB" id="44918at2759"/>
<dbReference type="InterPro" id="IPR039760">
    <property type="entry name" value="MOFRL_protein"/>
</dbReference>
<dbReference type="InterPro" id="IPR007835">
    <property type="entry name" value="MOFRL"/>
</dbReference>
<proteinExistence type="inferred from homology"/>
<dbReference type="Pfam" id="PF13660">
    <property type="entry name" value="DUF4147"/>
    <property type="match status" value="1"/>
</dbReference>
<dbReference type="GO" id="GO:0008887">
    <property type="term" value="F:glycerate kinase activity"/>
    <property type="evidence" value="ECO:0007669"/>
    <property type="project" value="UniProtKB-EC"/>
</dbReference>
<evidence type="ECO:0000256" key="2">
    <source>
        <dbReference type="ARBA" id="ARBA00005393"/>
    </source>
</evidence>
<comment type="caution">
    <text evidence="11">The sequence shown here is derived from an EMBL/GenBank/DDBJ whole genome shotgun (WGS) entry which is preliminary data.</text>
</comment>
<evidence type="ECO:0000313" key="11">
    <source>
        <dbReference type="EMBL" id="GFG34836.1"/>
    </source>
</evidence>
<dbReference type="InterPro" id="IPR038614">
    <property type="entry name" value="GK_N_sf"/>
</dbReference>
<dbReference type="Proteomes" id="UP000502823">
    <property type="component" value="Unassembled WGS sequence"/>
</dbReference>
<comment type="catalytic activity">
    <reaction evidence="1">
        <text>(R)-glycerate + ATP = (2R)-3-phosphoglycerate + ADP + H(+)</text>
        <dbReference type="Rhea" id="RHEA:23516"/>
        <dbReference type="ChEBI" id="CHEBI:15378"/>
        <dbReference type="ChEBI" id="CHEBI:16659"/>
        <dbReference type="ChEBI" id="CHEBI:30616"/>
        <dbReference type="ChEBI" id="CHEBI:58272"/>
        <dbReference type="ChEBI" id="CHEBI:456216"/>
        <dbReference type="EC" id="2.7.1.31"/>
    </reaction>
</comment>
<name>A0A6L2PQX5_COPFO</name>
<dbReference type="FunCoup" id="A0A6L2PQX5">
    <property type="interactions" value="208"/>
</dbReference>
<reference evidence="12" key="1">
    <citation type="submission" date="2020-01" db="EMBL/GenBank/DDBJ databases">
        <title>Draft genome sequence of the Termite Coptotermes fromosanus.</title>
        <authorList>
            <person name="Itakura S."/>
            <person name="Yosikawa Y."/>
            <person name="Umezawa K."/>
        </authorList>
    </citation>
    <scope>NUCLEOTIDE SEQUENCE [LARGE SCALE GENOMIC DNA]</scope>
</reference>
<evidence type="ECO:0000259" key="10">
    <source>
        <dbReference type="Pfam" id="PF13660"/>
    </source>
</evidence>
<dbReference type="PANTHER" id="PTHR12227:SF0">
    <property type="entry name" value="GLYCERATE KINASE"/>
    <property type="match status" value="1"/>
</dbReference>
<keyword evidence="12" id="KW-1185">Reference proteome</keyword>
<dbReference type="GO" id="GO:0005737">
    <property type="term" value="C:cytoplasm"/>
    <property type="evidence" value="ECO:0007669"/>
    <property type="project" value="TreeGrafter"/>
</dbReference>
<keyword evidence="6" id="KW-0547">Nucleotide-binding</keyword>